<dbReference type="Proteomes" id="UP000294003">
    <property type="component" value="Unassembled WGS sequence"/>
</dbReference>
<feature type="transmembrane region" description="Helical" evidence="1">
    <location>
        <begin position="369"/>
        <end position="386"/>
    </location>
</feature>
<keyword evidence="3" id="KW-1185">Reference proteome</keyword>
<gene>
    <name evidence="2" type="ORF">DL762_002172</name>
</gene>
<keyword evidence="1" id="KW-1133">Transmembrane helix</keyword>
<dbReference type="PANTHER" id="PTHR35043">
    <property type="entry name" value="TRANSCRIPTION FACTOR DOMAIN-CONTAINING PROTEIN"/>
    <property type="match status" value="1"/>
</dbReference>
<feature type="transmembrane region" description="Helical" evidence="1">
    <location>
        <begin position="398"/>
        <end position="420"/>
    </location>
</feature>
<protein>
    <submittedName>
        <fullName evidence="2">Uncharacterized protein</fullName>
    </submittedName>
</protein>
<dbReference type="EMBL" id="QJNS01000041">
    <property type="protein sequence ID" value="RYO91446.1"/>
    <property type="molecule type" value="Genomic_DNA"/>
</dbReference>
<organism evidence="2 3">
    <name type="scientific">Monosporascus cannonballus</name>
    <dbReference type="NCBI Taxonomy" id="155416"/>
    <lineage>
        <taxon>Eukaryota</taxon>
        <taxon>Fungi</taxon>
        <taxon>Dikarya</taxon>
        <taxon>Ascomycota</taxon>
        <taxon>Pezizomycotina</taxon>
        <taxon>Sordariomycetes</taxon>
        <taxon>Xylariomycetidae</taxon>
        <taxon>Xylariales</taxon>
        <taxon>Xylariales incertae sedis</taxon>
        <taxon>Monosporascus</taxon>
    </lineage>
</organism>
<name>A0ABY0HE65_9PEZI</name>
<keyword evidence="1" id="KW-0812">Transmembrane</keyword>
<accession>A0ABY0HE65</accession>
<keyword evidence="1" id="KW-0472">Membrane</keyword>
<evidence type="ECO:0000313" key="2">
    <source>
        <dbReference type="EMBL" id="RYO91446.1"/>
    </source>
</evidence>
<dbReference type="PANTHER" id="PTHR35043:SF7">
    <property type="entry name" value="TRANSCRIPTION FACTOR DOMAIN-CONTAINING PROTEIN"/>
    <property type="match status" value="1"/>
</dbReference>
<evidence type="ECO:0000256" key="1">
    <source>
        <dbReference type="SAM" id="Phobius"/>
    </source>
</evidence>
<sequence>MATNITATNTTIADGSGMVGWVSPDARRNTLDIILSCLSIFLVCSWKCVHLNLPTFEESRAGWHKVTISGKDWNIPVFPERPLLRKWGRKLMWMGLISIAPELGVALAVKQWEAARESAYGESYTMTHSFYAQMGGIVLRVVRALPEKHSARPPDKIVEAEPPRVTGPDARIEKITVKSVKAVDDNIIAANVVSPKMALPFFRKPILRGDDTKSPEFVGDYIIERYDPTIRGLTSTIDEEEIADRSKSDPFTKLFAIVQSGWLIVSSIARVHRGHAITELELATMAFIICALVMYIFWWNKPYGVEQRSLLVRVISSSDELVRFRDLTVGDQFMADKRVPDLDWEGFTELIVNNDITKDFDLTGDWPTVALYLSGMTFSAVHVAAWNWEFPTPLIRTIWRAATLTALTASCLPFIVIPLYHISTAAPGAKEVVATTLTQGVQIDGQSSKTSPLSQGPERNIALPLSARAPLQIGRHIHSSVL</sequence>
<proteinExistence type="predicted"/>
<comment type="caution">
    <text evidence="2">The sequence shown here is derived from an EMBL/GenBank/DDBJ whole genome shotgun (WGS) entry which is preliminary data.</text>
</comment>
<reference evidence="2 3" key="1">
    <citation type="submission" date="2018-06" db="EMBL/GenBank/DDBJ databases">
        <title>Complete Genomes of Monosporascus.</title>
        <authorList>
            <person name="Robinson A.J."/>
            <person name="Natvig D.O."/>
        </authorList>
    </citation>
    <scope>NUCLEOTIDE SEQUENCE [LARGE SCALE GENOMIC DNA]</scope>
    <source>
        <strain evidence="2 3">CBS 609.92</strain>
    </source>
</reference>
<evidence type="ECO:0000313" key="3">
    <source>
        <dbReference type="Proteomes" id="UP000294003"/>
    </source>
</evidence>
<feature type="transmembrane region" description="Helical" evidence="1">
    <location>
        <begin position="280"/>
        <end position="299"/>
    </location>
</feature>